<reference evidence="1 2" key="1">
    <citation type="submission" date="2024-11" db="EMBL/GenBank/DDBJ databases">
        <authorList>
            <person name="Heng Y.C."/>
            <person name="Lim A.C.H."/>
            <person name="Lee J.K.Y."/>
            <person name="Kittelmann S."/>
        </authorList>
    </citation>
    <scope>NUCLEOTIDE SEQUENCE [LARGE SCALE GENOMIC DNA]</scope>
    <source>
        <strain evidence="1 2">WILCCON 0185</strain>
    </source>
</reference>
<organism evidence="1 2">
    <name type="scientific">Candidatus Clostridium stratigraminis</name>
    <dbReference type="NCBI Taxonomy" id="3381661"/>
    <lineage>
        <taxon>Bacteria</taxon>
        <taxon>Bacillati</taxon>
        <taxon>Bacillota</taxon>
        <taxon>Clostridia</taxon>
        <taxon>Eubacteriales</taxon>
        <taxon>Clostridiaceae</taxon>
        <taxon>Clostridium</taxon>
    </lineage>
</organism>
<sequence>MSKLRVMFFKKGYAEPLYTVKDISERSVKEQKELPPVERGFEDLDTAADAVIIDMYMNSDKLELKDGLYKINSRRFKATEPRALWIEVELLETWERKSVRQRKGKE</sequence>
<protein>
    <recommendedName>
        <fullName evidence="3">Phage protein</fullName>
    </recommendedName>
</protein>
<dbReference type="Proteomes" id="UP001623591">
    <property type="component" value="Unassembled WGS sequence"/>
</dbReference>
<accession>A0ABW8T0Y9</accession>
<dbReference type="EMBL" id="JBJHZZ010000001">
    <property type="protein sequence ID" value="MFL0246055.1"/>
    <property type="molecule type" value="Genomic_DNA"/>
</dbReference>
<name>A0ABW8T0Y9_9CLOT</name>
<comment type="caution">
    <text evidence="1">The sequence shown here is derived from an EMBL/GenBank/DDBJ whole genome shotgun (WGS) entry which is preliminary data.</text>
</comment>
<keyword evidence="2" id="KW-1185">Reference proteome</keyword>
<dbReference type="RefSeq" id="WP_406768506.1">
    <property type="nucleotide sequence ID" value="NZ_JBJHZZ010000001.1"/>
</dbReference>
<gene>
    <name evidence="1" type="ORF">ACJDUG_03570</name>
</gene>
<proteinExistence type="predicted"/>
<evidence type="ECO:0008006" key="3">
    <source>
        <dbReference type="Google" id="ProtNLM"/>
    </source>
</evidence>
<evidence type="ECO:0000313" key="2">
    <source>
        <dbReference type="Proteomes" id="UP001623591"/>
    </source>
</evidence>
<evidence type="ECO:0000313" key="1">
    <source>
        <dbReference type="EMBL" id="MFL0246055.1"/>
    </source>
</evidence>